<dbReference type="AlphaFoldDB" id="A0A084XUN4"/>
<dbReference type="Gene3D" id="3.30.420.240">
    <property type="match status" value="1"/>
</dbReference>
<dbReference type="Proteomes" id="UP000019812">
    <property type="component" value="Unassembled WGS sequence"/>
</dbReference>
<organism evidence="3 4">
    <name type="scientific">Candidatus Accumulibacter vicinus</name>
    <dbReference type="NCBI Taxonomy" id="2954382"/>
    <lineage>
        <taxon>Bacteria</taxon>
        <taxon>Pseudomonadati</taxon>
        <taxon>Pseudomonadota</taxon>
        <taxon>Betaproteobacteria</taxon>
        <taxon>Candidatus Accumulibacter</taxon>
    </lineage>
</organism>
<gene>
    <name evidence="3" type="ORF">CAPSK01_004547</name>
</gene>
<accession>A0A084XUN4</accession>
<feature type="domain" description="Terminase large subunit gp17-like C-terminal" evidence="2">
    <location>
        <begin position="31"/>
        <end position="176"/>
    </location>
</feature>
<dbReference type="Pfam" id="PF17289">
    <property type="entry name" value="Terminase_6C"/>
    <property type="match status" value="1"/>
</dbReference>
<sequence length="196" mass="21374">MFRRVTAAVDADLPIDPHEARDVGDGRAYVIGVDWGRHEDFTVIVVIDARARAVVAVDRFTQIDYAIQLSRLQAVQQRFPRAPILAESNSMGGPLVEQLQRMRLPVRAFQTTAASKAQAVEALALALEQGSIRIPPVQWLIDELMAFDQERLPSGSMRYGAPRGGHDDGVMALAIAWHGVQLSGRVAVSTLNAPGL</sequence>
<keyword evidence="1" id="KW-1188">Viral release from host cell</keyword>
<reference evidence="3 4" key="1">
    <citation type="submission" date="2014-07" db="EMBL/GenBank/DDBJ databases">
        <title>Expanding our view of genomic diversity in Candidatus Accumulibacter clades.</title>
        <authorList>
            <person name="Skennerton C.T."/>
            <person name="Barr J.J."/>
            <person name="Slater F.R."/>
            <person name="Bond P.L."/>
            <person name="Tyson G.W."/>
        </authorList>
    </citation>
    <scope>NUCLEOTIDE SEQUENCE [LARGE SCALE GENOMIC DNA]</scope>
    <source>
        <strain evidence="4">SK-01</strain>
    </source>
</reference>
<dbReference type="EMBL" id="JDSS02000049">
    <property type="protein sequence ID" value="KFB66178.1"/>
    <property type="molecule type" value="Genomic_DNA"/>
</dbReference>
<evidence type="ECO:0000313" key="4">
    <source>
        <dbReference type="Proteomes" id="UP000019812"/>
    </source>
</evidence>
<name>A0A084XUN4_9PROT</name>
<dbReference type="InterPro" id="IPR035421">
    <property type="entry name" value="Terminase_6C"/>
</dbReference>
<evidence type="ECO:0000313" key="3">
    <source>
        <dbReference type="EMBL" id="KFB66178.1"/>
    </source>
</evidence>
<evidence type="ECO:0000259" key="2">
    <source>
        <dbReference type="Pfam" id="PF17289"/>
    </source>
</evidence>
<evidence type="ECO:0000256" key="1">
    <source>
        <dbReference type="ARBA" id="ARBA00022612"/>
    </source>
</evidence>
<dbReference type="STRING" id="1457154.CAPSK01_004547"/>
<protein>
    <submittedName>
        <fullName evidence="3">Mu-like prophage FluMu protein gp28</fullName>
    </submittedName>
</protein>
<proteinExistence type="predicted"/>
<comment type="caution">
    <text evidence="3">The sequence shown here is derived from an EMBL/GenBank/DDBJ whole genome shotgun (WGS) entry which is preliminary data.</text>
</comment>